<keyword evidence="2 4" id="KW-0808">Transferase</keyword>
<dbReference type="InParanoid" id="A0A067LWT1"/>
<dbReference type="Pfam" id="PF05686">
    <property type="entry name" value="Glyco_transf_90"/>
    <property type="match status" value="1"/>
</dbReference>
<evidence type="ECO:0000256" key="1">
    <source>
        <dbReference type="ARBA" id="ARBA00010118"/>
    </source>
</evidence>
<dbReference type="InterPro" id="IPR006598">
    <property type="entry name" value="CAP10"/>
</dbReference>
<accession>A0A067LWT1</accession>
<evidence type="ECO:0000313" key="4">
    <source>
        <dbReference type="EMBL" id="KDQ06760.1"/>
    </source>
</evidence>
<dbReference type="PANTHER" id="PTHR12203:SF35">
    <property type="entry name" value="PROTEIN O-GLUCOSYLTRANSFERASE 1"/>
    <property type="match status" value="1"/>
</dbReference>
<dbReference type="InterPro" id="IPR051091">
    <property type="entry name" value="O-Glucosyltr/Glycosyltrsf_90"/>
</dbReference>
<dbReference type="PANTHER" id="PTHR12203">
    <property type="entry name" value="KDEL LYS-ASP-GLU-LEU CONTAINING - RELATED"/>
    <property type="match status" value="1"/>
</dbReference>
<reference evidence="5" key="1">
    <citation type="journal article" date="2014" name="Proc. Natl. Acad. Sci. U.S.A.">
        <title>Extensive sampling of basidiomycete genomes demonstrates inadequacy of the white-rot/brown-rot paradigm for wood decay fungi.</title>
        <authorList>
            <person name="Riley R."/>
            <person name="Salamov A.A."/>
            <person name="Brown D.W."/>
            <person name="Nagy L.G."/>
            <person name="Floudas D."/>
            <person name="Held B.W."/>
            <person name="Levasseur A."/>
            <person name="Lombard V."/>
            <person name="Morin E."/>
            <person name="Otillar R."/>
            <person name="Lindquist E.A."/>
            <person name="Sun H."/>
            <person name="LaButti K.M."/>
            <person name="Schmutz J."/>
            <person name="Jabbour D."/>
            <person name="Luo H."/>
            <person name="Baker S.E."/>
            <person name="Pisabarro A.G."/>
            <person name="Walton J.D."/>
            <person name="Blanchette R.A."/>
            <person name="Henrissat B."/>
            <person name="Martin F."/>
            <person name="Cullen D."/>
            <person name="Hibbett D.S."/>
            <person name="Grigoriev I.V."/>
        </authorList>
    </citation>
    <scope>NUCLEOTIDE SEQUENCE [LARGE SCALE GENOMIC DNA]</scope>
    <source>
        <strain evidence="5">FD-172 SS1</strain>
    </source>
</reference>
<dbReference type="OrthoDB" id="202415at2759"/>
<comment type="similarity">
    <text evidence="1">Belongs to the glycosyltransferase 90 family.</text>
</comment>
<feature type="domain" description="Glycosyl transferase CAP10" evidence="3">
    <location>
        <begin position="269"/>
        <end position="567"/>
    </location>
</feature>
<dbReference type="STRING" id="930990.A0A067LWT1"/>
<evidence type="ECO:0000313" key="5">
    <source>
        <dbReference type="Proteomes" id="UP000027195"/>
    </source>
</evidence>
<dbReference type="GO" id="GO:0016740">
    <property type="term" value="F:transferase activity"/>
    <property type="evidence" value="ECO:0007669"/>
    <property type="project" value="UniProtKB-KW"/>
</dbReference>
<dbReference type="AlphaFoldDB" id="A0A067LWT1"/>
<gene>
    <name evidence="4" type="ORF">BOTBODRAFT_121047</name>
</gene>
<dbReference type="Proteomes" id="UP000027195">
    <property type="component" value="Unassembled WGS sequence"/>
</dbReference>
<sequence>MIFIFLFLLRPTHTRQHAWQLTSNAYNFFSFSKPPPFQHPIPGLIEEARNKFKNMMSKQSRTLGDAVKEYRSRYGRDPPKGFDKWWKFTQQNSIKVIDEYDSLMKDLEPFWVLPPAELRRRIRQVGTLPSVDLVRVQDGKVDVVKGLYDEPSARAIGFSSMVKKFEDVLPDMEFSINSKSEGRVLVPWHFIKFPNSTRQDSTDGFASMIGEEFIVDWRGRSNVWEAFRRTCDPQSQSRRLLNSLRAHFNETDSVNHFESAPNLALDQSFHFAESTNANFDFCAHPWAKNAQGHFFSDWTTISALYPVFSPAKAPGYSDILIPSHYYYSPTSRYTYGFDRLTFTIKDVDDHEVPWEQKSNTVFWRGATTGGGSSPPGFLPQYQRHRFVRMASDSSDINRTVVFANPPETNHYVRAKVPVGALNEDFMDVAFTKAVGCANYPTGCEGMQRDHRFAEAVQLGEHWRHKYLVDIDGMGYSARFFAFLASESAVIKSTVYREFYSDWIQPWLHFIPLSTTYSELYNIYAYFSGASPSMQEAIPSATNLTSTKPSRHNADEELHRIARAGRNWKAAVGRRVDMESYVYRLCLEWARLVADDREAMSFKF</sequence>
<organism evidence="4 5">
    <name type="scientific">Botryobasidium botryosum (strain FD-172 SS1)</name>
    <dbReference type="NCBI Taxonomy" id="930990"/>
    <lineage>
        <taxon>Eukaryota</taxon>
        <taxon>Fungi</taxon>
        <taxon>Dikarya</taxon>
        <taxon>Basidiomycota</taxon>
        <taxon>Agaricomycotina</taxon>
        <taxon>Agaricomycetes</taxon>
        <taxon>Cantharellales</taxon>
        <taxon>Botryobasidiaceae</taxon>
        <taxon>Botryobasidium</taxon>
    </lineage>
</organism>
<name>A0A067LWT1_BOTB1</name>
<proteinExistence type="inferred from homology"/>
<evidence type="ECO:0000256" key="2">
    <source>
        <dbReference type="ARBA" id="ARBA00022679"/>
    </source>
</evidence>
<dbReference type="EMBL" id="KL198124">
    <property type="protein sequence ID" value="KDQ06760.1"/>
    <property type="molecule type" value="Genomic_DNA"/>
</dbReference>
<protein>
    <submittedName>
        <fullName evidence="4">Glycosyltransferase family 90 protein</fullName>
    </submittedName>
</protein>
<evidence type="ECO:0000259" key="3">
    <source>
        <dbReference type="SMART" id="SM00672"/>
    </source>
</evidence>
<dbReference type="SMART" id="SM00672">
    <property type="entry name" value="CAP10"/>
    <property type="match status" value="1"/>
</dbReference>
<keyword evidence="5" id="KW-1185">Reference proteome</keyword>
<dbReference type="HOGENOM" id="CLU_005027_4_0_1"/>